<proteinExistence type="predicted"/>
<keyword evidence="1" id="KW-0812">Transmembrane</keyword>
<feature type="transmembrane region" description="Helical" evidence="1">
    <location>
        <begin position="40"/>
        <end position="68"/>
    </location>
</feature>
<reference evidence="2 3" key="1">
    <citation type="submission" date="2012-10" db="EMBL/GenBank/DDBJ databases">
        <authorList>
            <person name="Zafar N."/>
            <person name="Inman J."/>
            <person name="Hall N."/>
            <person name="Lorenzi H."/>
            <person name="Caler E."/>
        </authorList>
    </citation>
    <scope>NUCLEOTIDE SEQUENCE [LARGE SCALE GENOMIC DNA]</scope>
    <source>
        <strain evidence="2 3">IP1</strain>
    </source>
</reference>
<gene>
    <name evidence="2" type="ORF">EIN_320460</name>
</gene>
<keyword evidence="1" id="KW-0472">Membrane</keyword>
<dbReference type="GeneID" id="14886001"/>
<dbReference type="EMBL" id="KB206890">
    <property type="protein sequence ID" value="ELP87047.1"/>
    <property type="molecule type" value="Genomic_DNA"/>
</dbReference>
<dbReference type="OrthoDB" id="28915at2759"/>
<feature type="transmembrane region" description="Helical" evidence="1">
    <location>
        <begin position="12"/>
        <end position="34"/>
    </location>
</feature>
<feature type="transmembrane region" description="Helical" evidence="1">
    <location>
        <begin position="80"/>
        <end position="101"/>
    </location>
</feature>
<dbReference type="VEuPathDB" id="AmoebaDB:EIN_320460"/>
<keyword evidence="3" id="KW-1185">Reference proteome</keyword>
<evidence type="ECO:0000313" key="2">
    <source>
        <dbReference type="EMBL" id="ELP87047.1"/>
    </source>
</evidence>
<dbReference type="KEGG" id="eiv:EIN_320460"/>
<dbReference type="AlphaFoldDB" id="A0A0A1TZN9"/>
<protein>
    <submittedName>
        <fullName evidence="2">Uncharacterized protein</fullName>
    </submittedName>
</protein>
<dbReference type="Proteomes" id="UP000014680">
    <property type="component" value="Unassembled WGS sequence"/>
</dbReference>
<keyword evidence="1" id="KW-1133">Transmembrane helix</keyword>
<evidence type="ECO:0000313" key="3">
    <source>
        <dbReference type="Proteomes" id="UP000014680"/>
    </source>
</evidence>
<accession>A0A0A1TZN9</accession>
<organism evidence="2 3">
    <name type="scientific">Entamoeba invadens IP1</name>
    <dbReference type="NCBI Taxonomy" id="370355"/>
    <lineage>
        <taxon>Eukaryota</taxon>
        <taxon>Amoebozoa</taxon>
        <taxon>Evosea</taxon>
        <taxon>Archamoebae</taxon>
        <taxon>Mastigamoebida</taxon>
        <taxon>Entamoebidae</taxon>
        <taxon>Entamoeba</taxon>
    </lineage>
</organism>
<dbReference type="RefSeq" id="XP_004253818.1">
    <property type="nucleotide sequence ID" value="XM_004253770.1"/>
</dbReference>
<sequence length="138" mass="16297">MNEIIVLGMMSVLFTIACIYIIVSMYGLTIHWVIHKELLVYRLSACFVTSIFGVIGIIFHFFAIVMIFYNQKRYHKTRTIFLSLLVLEFITLTPFITITWVKGSHENFNFSDFQNDRKRSLEVQVCFLTILLFKESFF</sequence>
<evidence type="ECO:0000256" key="1">
    <source>
        <dbReference type="SAM" id="Phobius"/>
    </source>
</evidence>
<name>A0A0A1TZN9_ENTIV</name>